<keyword evidence="5 7" id="KW-0378">Hydrolase</keyword>
<protein>
    <recommendedName>
        <fullName evidence="7">Endoribonuclease YbeY</fullName>
        <ecNumber evidence="7">3.1.-.-</ecNumber>
    </recommendedName>
</protein>
<dbReference type="Proteomes" id="UP000228689">
    <property type="component" value="Unassembled WGS sequence"/>
</dbReference>
<dbReference type="NCBIfam" id="TIGR00043">
    <property type="entry name" value="rRNA maturation RNase YbeY"/>
    <property type="match status" value="1"/>
</dbReference>
<evidence type="ECO:0000256" key="5">
    <source>
        <dbReference type="ARBA" id="ARBA00022801"/>
    </source>
</evidence>
<dbReference type="Gene3D" id="3.40.390.30">
    <property type="entry name" value="Metalloproteases ('zincins'), catalytic domain"/>
    <property type="match status" value="1"/>
</dbReference>
<dbReference type="InterPro" id="IPR023091">
    <property type="entry name" value="MetalPrtase_cat_dom_sf_prd"/>
</dbReference>
<gene>
    <name evidence="7 8" type="primary">ybeY</name>
    <name evidence="8" type="ORF">COY67_02780</name>
</gene>
<comment type="caution">
    <text evidence="8">The sequence shown here is derived from an EMBL/GenBank/DDBJ whole genome shotgun (WGS) entry which is preliminary data.</text>
</comment>
<dbReference type="PANTHER" id="PTHR46986:SF1">
    <property type="entry name" value="ENDORIBONUCLEASE YBEY, CHLOROPLASTIC"/>
    <property type="match status" value="1"/>
</dbReference>
<evidence type="ECO:0000256" key="3">
    <source>
        <dbReference type="ARBA" id="ARBA00022723"/>
    </source>
</evidence>
<dbReference type="EC" id="3.1.-.-" evidence="7"/>
<keyword evidence="4 7" id="KW-0255">Endonuclease</keyword>
<keyword evidence="6 7" id="KW-0862">Zinc</keyword>
<comment type="similarity">
    <text evidence="1 7">Belongs to the endoribonuclease YbeY family.</text>
</comment>
<dbReference type="EMBL" id="PFMC01000070">
    <property type="protein sequence ID" value="PIY94236.1"/>
    <property type="molecule type" value="Genomic_DNA"/>
</dbReference>
<accession>A0A2M7RD16</accession>
<sequence>MAIELIDFDLSTQEMRVLRKTAAQAVISLRLKDIEISIISIISQRIKNLNKLYRQQDVVTDVLSFRYEDEGEIFICLPQTKRQAKENKVTLREELQKLIVHGMAHLAGYDHIKTRDFQEMKKIEDRILNKVK</sequence>
<dbReference type="HAMAP" id="MF_00009">
    <property type="entry name" value="Endoribonucl_YbeY"/>
    <property type="match status" value="1"/>
</dbReference>
<keyword evidence="3 7" id="KW-0479">Metal-binding</keyword>
<dbReference type="GO" id="GO:0004222">
    <property type="term" value="F:metalloendopeptidase activity"/>
    <property type="evidence" value="ECO:0007669"/>
    <property type="project" value="InterPro"/>
</dbReference>
<name>A0A2M7RD16_9BACT</name>
<keyword evidence="7" id="KW-0690">Ribosome biogenesis</keyword>
<feature type="binding site" evidence="7">
    <location>
        <position position="111"/>
    </location>
    <ligand>
        <name>Zn(2+)</name>
        <dbReference type="ChEBI" id="CHEBI:29105"/>
        <note>catalytic</note>
    </ligand>
</feature>
<dbReference type="PANTHER" id="PTHR46986">
    <property type="entry name" value="ENDORIBONUCLEASE YBEY, CHLOROPLASTIC"/>
    <property type="match status" value="1"/>
</dbReference>
<proteinExistence type="inferred from homology"/>
<dbReference type="GO" id="GO:0004521">
    <property type="term" value="F:RNA endonuclease activity"/>
    <property type="evidence" value="ECO:0007669"/>
    <property type="project" value="UniProtKB-UniRule"/>
</dbReference>
<dbReference type="SUPFAM" id="SSF55486">
    <property type="entry name" value="Metalloproteases ('zincins'), catalytic domain"/>
    <property type="match status" value="1"/>
</dbReference>
<evidence type="ECO:0000313" key="9">
    <source>
        <dbReference type="Proteomes" id="UP000228689"/>
    </source>
</evidence>
<dbReference type="AlphaFoldDB" id="A0A2M7RD16"/>
<dbReference type="InterPro" id="IPR002036">
    <property type="entry name" value="YbeY"/>
</dbReference>
<evidence type="ECO:0000256" key="2">
    <source>
        <dbReference type="ARBA" id="ARBA00022722"/>
    </source>
</evidence>
<comment type="cofactor">
    <cofactor evidence="7">
        <name>Zn(2+)</name>
        <dbReference type="ChEBI" id="CHEBI:29105"/>
    </cofactor>
    <text evidence="7">Binds 1 zinc ion.</text>
</comment>
<keyword evidence="7" id="KW-0963">Cytoplasm</keyword>
<keyword evidence="7" id="KW-0698">rRNA processing</keyword>
<evidence type="ECO:0000256" key="7">
    <source>
        <dbReference type="HAMAP-Rule" id="MF_00009"/>
    </source>
</evidence>
<reference evidence="9" key="1">
    <citation type="submission" date="2017-09" db="EMBL/GenBank/DDBJ databases">
        <title>Depth-based differentiation of microbial function through sediment-hosted aquifers and enrichment of novel symbionts in the deep terrestrial subsurface.</title>
        <authorList>
            <person name="Probst A.J."/>
            <person name="Ladd B."/>
            <person name="Jarett J.K."/>
            <person name="Geller-Mcgrath D.E."/>
            <person name="Sieber C.M.K."/>
            <person name="Emerson J.B."/>
            <person name="Anantharaman K."/>
            <person name="Thomas B.C."/>
            <person name="Malmstrom R."/>
            <person name="Stieglmeier M."/>
            <person name="Klingl A."/>
            <person name="Woyke T."/>
            <person name="Ryan C.M."/>
            <person name="Banfield J.F."/>
        </authorList>
    </citation>
    <scope>NUCLEOTIDE SEQUENCE [LARGE SCALE GENOMIC DNA]</scope>
</reference>
<feature type="binding site" evidence="7">
    <location>
        <position position="101"/>
    </location>
    <ligand>
        <name>Zn(2+)</name>
        <dbReference type="ChEBI" id="CHEBI:29105"/>
        <note>catalytic</note>
    </ligand>
</feature>
<comment type="subcellular location">
    <subcellularLocation>
        <location evidence="7">Cytoplasm</location>
    </subcellularLocation>
</comment>
<dbReference type="GO" id="GO:0008270">
    <property type="term" value="F:zinc ion binding"/>
    <property type="evidence" value="ECO:0007669"/>
    <property type="project" value="UniProtKB-UniRule"/>
</dbReference>
<comment type="function">
    <text evidence="7">Single strand-specific metallo-endoribonuclease involved in late-stage 70S ribosome quality control and in maturation of the 3' terminus of the 16S rRNA.</text>
</comment>
<evidence type="ECO:0000256" key="6">
    <source>
        <dbReference type="ARBA" id="ARBA00022833"/>
    </source>
</evidence>
<organism evidence="8 9">
    <name type="scientific">Candidatus Komeilibacteria bacterium CG_4_10_14_0_8_um_filter_37_78</name>
    <dbReference type="NCBI Taxonomy" id="1974471"/>
    <lineage>
        <taxon>Bacteria</taxon>
        <taxon>Candidatus Komeiliibacteriota</taxon>
    </lineage>
</organism>
<keyword evidence="2 7" id="KW-0540">Nuclease</keyword>
<evidence type="ECO:0000256" key="4">
    <source>
        <dbReference type="ARBA" id="ARBA00022759"/>
    </source>
</evidence>
<feature type="binding site" evidence="7">
    <location>
        <position position="105"/>
    </location>
    <ligand>
        <name>Zn(2+)</name>
        <dbReference type="ChEBI" id="CHEBI:29105"/>
        <note>catalytic</note>
    </ligand>
</feature>
<dbReference type="Pfam" id="PF02130">
    <property type="entry name" value="YbeY"/>
    <property type="match status" value="1"/>
</dbReference>
<evidence type="ECO:0000256" key="1">
    <source>
        <dbReference type="ARBA" id="ARBA00010875"/>
    </source>
</evidence>
<dbReference type="GO" id="GO:0005737">
    <property type="term" value="C:cytoplasm"/>
    <property type="evidence" value="ECO:0007669"/>
    <property type="project" value="UniProtKB-SubCell"/>
</dbReference>
<evidence type="ECO:0000313" key="8">
    <source>
        <dbReference type="EMBL" id="PIY94236.1"/>
    </source>
</evidence>
<dbReference type="GO" id="GO:0006364">
    <property type="term" value="P:rRNA processing"/>
    <property type="evidence" value="ECO:0007669"/>
    <property type="project" value="UniProtKB-UniRule"/>
</dbReference>